<feature type="domain" description="HTH luxR-type" evidence="5">
    <location>
        <begin position="419"/>
        <end position="484"/>
    </location>
</feature>
<proteinExistence type="predicted"/>
<evidence type="ECO:0000256" key="1">
    <source>
        <dbReference type="ARBA" id="ARBA00023015"/>
    </source>
</evidence>
<keyword evidence="3" id="KW-0804">Transcription</keyword>
<sequence length="486" mass="52265">MFEAKEPIGDVLVPFRWDLLGFGFCRAWVTGYLAYSANEIWTSGASLGLQVALYLTAAIVAAIVALLSKRMMPDRVAGMAVPAVGAFAAIGTLGMACVMLGKLDAIDALFYFGFVLIGACCGFFETVWGIKFTKLPPSGIQIYTLFVMAVSSLLGIAMGLLPSSAFFIVSLVLFGAMAFLLLAKPSGSMLAAEASSKNDTDSDSAAGEARMRSGRALANVLLSCLVFSLIYNLVVSITYDALPSEMASQIRFWANLLAALILLCTFLLIKPLSAVSLFRLILPITAVGFVLYLISPAAFGEIALMISGVGRKFFDILTWILVARTVQVFGFSPLRYFGFLTAAKNLGYAFGLVFASVALGALDAQVIQIATFVPILLLALIVCFFWLFPERTIDNLFNTLPSSGSALSYEATMEENARALAKKRGLTPRETEVLMLMAKGRNLSVIMAKLHISKGTAHTHMTHVYQKLGVHGQQELIGLVEEPGDS</sequence>
<dbReference type="EMBL" id="JBBNOP010000001">
    <property type="protein sequence ID" value="MEQ3361375.1"/>
    <property type="molecule type" value="Genomic_DNA"/>
</dbReference>
<feature type="transmembrane region" description="Helical" evidence="4">
    <location>
        <begin position="79"/>
        <end position="103"/>
    </location>
</feature>
<dbReference type="SUPFAM" id="SSF46894">
    <property type="entry name" value="C-terminal effector domain of the bipartite response regulators"/>
    <property type="match status" value="1"/>
</dbReference>
<dbReference type="PROSITE" id="PS50043">
    <property type="entry name" value="HTH_LUXR_2"/>
    <property type="match status" value="1"/>
</dbReference>
<evidence type="ECO:0000313" key="7">
    <source>
        <dbReference type="Proteomes" id="UP001487305"/>
    </source>
</evidence>
<evidence type="ECO:0000259" key="5">
    <source>
        <dbReference type="PROSITE" id="PS50043"/>
    </source>
</evidence>
<dbReference type="InterPro" id="IPR000792">
    <property type="entry name" value="Tscrpt_reg_LuxR_C"/>
</dbReference>
<dbReference type="PANTHER" id="PTHR44688">
    <property type="entry name" value="DNA-BINDING TRANSCRIPTIONAL ACTIVATOR DEVR_DOSR"/>
    <property type="match status" value="1"/>
</dbReference>
<protein>
    <submittedName>
        <fullName evidence="6">Helix-turn-helix transcriptional regulator</fullName>
    </submittedName>
</protein>
<name>A0ABV1J8G4_9ACTN</name>
<organism evidence="6 7">
    <name type="scientific">Raoultibacter massiliensis</name>
    <dbReference type="NCBI Taxonomy" id="1852371"/>
    <lineage>
        <taxon>Bacteria</taxon>
        <taxon>Bacillati</taxon>
        <taxon>Actinomycetota</taxon>
        <taxon>Coriobacteriia</taxon>
        <taxon>Eggerthellales</taxon>
        <taxon>Eggerthellaceae</taxon>
        <taxon>Raoultibacter</taxon>
    </lineage>
</organism>
<feature type="transmembrane region" description="Helical" evidence="4">
    <location>
        <begin position="15"/>
        <end position="35"/>
    </location>
</feature>
<keyword evidence="4" id="KW-0472">Membrane</keyword>
<dbReference type="Proteomes" id="UP001487305">
    <property type="component" value="Unassembled WGS sequence"/>
</dbReference>
<feature type="transmembrane region" description="Helical" evidence="4">
    <location>
        <begin position="281"/>
        <end position="304"/>
    </location>
</feature>
<gene>
    <name evidence="6" type="ORF">AAA083_00125</name>
</gene>
<feature type="transmembrane region" description="Helical" evidence="4">
    <location>
        <begin position="316"/>
        <end position="334"/>
    </location>
</feature>
<feature type="transmembrane region" description="Helical" evidence="4">
    <location>
        <begin position="142"/>
        <end position="160"/>
    </location>
</feature>
<feature type="transmembrane region" description="Helical" evidence="4">
    <location>
        <begin position="346"/>
        <end position="362"/>
    </location>
</feature>
<keyword evidence="4" id="KW-1133">Transmembrane helix</keyword>
<dbReference type="Gene3D" id="1.10.10.10">
    <property type="entry name" value="Winged helix-like DNA-binding domain superfamily/Winged helix DNA-binding domain"/>
    <property type="match status" value="1"/>
</dbReference>
<feature type="transmembrane region" description="Helical" evidence="4">
    <location>
        <begin position="47"/>
        <end position="67"/>
    </location>
</feature>
<evidence type="ECO:0000256" key="4">
    <source>
        <dbReference type="SAM" id="Phobius"/>
    </source>
</evidence>
<keyword evidence="1" id="KW-0805">Transcription regulation</keyword>
<keyword evidence="4" id="KW-0812">Transmembrane</keyword>
<evidence type="ECO:0000313" key="6">
    <source>
        <dbReference type="EMBL" id="MEQ3361375.1"/>
    </source>
</evidence>
<dbReference type="Pfam" id="PF00196">
    <property type="entry name" value="GerE"/>
    <property type="match status" value="1"/>
</dbReference>
<keyword evidence="2" id="KW-0238">DNA-binding</keyword>
<keyword evidence="7" id="KW-1185">Reference proteome</keyword>
<reference evidence="6 7" key="1">
    <citation type="submission" date="2024-04" db="EMBL/GenBank/DDBJ databases">
        <title>Human intestinal bacterial collection.</title>
        <authorList>
            <person name="Pauvert C."/>
            <person name="Hitch T.C.A."/>
            <person name="Clavel T."/>
        </authorList>
    </citation>
    <scope>NUCLEOTIDE SEQUENCE [LARGE SCALE GENOMIC DNA]</scope>
    <source>
        <strain evidence="6 7">CLA-KB-H42</strain>
    </source>
</reference>
<dbReference type="CDD" id="cd06170">
    <property type="entry name" value="LuxR_C_like"/>
    <property type="match status" value="1"/>
</dbReference>
<dbReference type="RefSeq" id="WP_102375675.1">
    <property type="nucleotide sequence ID" value="NZ_JBBNOP010000001.1"/>
</dbReference>
<dbReference type="InterPro" id="IPR016032">
    <property type="entry name" value="Sig_transdc_resp-reg_C-effctor"/>
</dbReference>
<accession>A0ABV1J8G4</accession>
<evidence type="ECO:0000256" key="3">
    <source>
        <dbReference type="ARBA" id="ARBA00023163"/>
    </source>
</evidence>
<feature type="transmembrane region" description="Helical" evidence="4">
    <location>
        <begin position="250"/>
        <end position="269"/>
    </location>
</feature>
<feature type="transmembrane region" description="Helical" evidence="4">
    <location>
        <begin position="109"/>
        <end position="130"/>
    </location>
</feature>
<comment type="caution">
    <text evidence="6">The sequence shown here is derived from an EMBL/GenBank/DDBJ whole genome shotgun (WGS) entry which is preliminary data.</text>
</comment>
<feature type="transmembrane region" description="Helical" evidence="4">
    <location>
        <begin position="166"/>
        <end position="183"/>
    </location>
</feature>
<dbReference type="InterPro" id="IPR036388">
    <property type="entry name" value="WH-like_DNA-bd_sf"/>
</dbReference>
<feature type="transmembrane region" description="Helical" evidence="4">
    <location>
        <begin position="216"/>
        <end position="238"/>
    </location>
</feature>
<dbReference type="SMART" id="SM00421">
    <property type="entry name" value="HTH_LUXR"/>
    <property type="match status" value="1"/>
</dbReference>
<feature type="transmembrane region" description="Helical" evidence="4">
    <location>
        <begin position="368"/>
        <end position="388"/>
    </location>
</feature>
<evidence type="ECO:0000256" key="2">
    <source>
        <dbReference type="ARBA" id="ARBA00023125"/>
    </source>
</evidence>
<dbReference type="PRINTS" id="PR00038">
    <property type="entry name" value="HTHLUXR"/>
</dbReference>
<dbReference type="PANTHER" id="PTHR44688:SF16">
    <property type="entry name" value="DNA-BINDING TRANSCRIPTIONAL ACTIVATOR DEVR_DOSR"/>
    <property type="match status" value="1"/>
</dbReference>